<proteinExistence type="predicted"/>
<protein>
    <submittedName>
        <fullName evidence="1">Uncharacterized protein</fullName>
    </submittedName>
</protein>
<evidence type="ECO:0000313" key="1">
    <source>
        <dbReference type="EMBL" id="KMU82873.1"/>
    </source>
</evidence>
<organism evidence="1 2">
    <name type="scientific">Coccidioides immitis H538.4</name>
    <dbReference type="NCBI Taxonomy" id="396776"/>
    <lineage>
        <taxon>Eukaryota</taxon>
        <taxon>Fungi</taxon>
        <taxon>Dikarya</taxon>
        <taxon>Ascomycota</taxon>
        <taxon>Pezizomycotina</taxon>
        <taxon>Eurotiomycetes</taxon>
        <taxon>Eurotiomycetidae</taxon>
        <taxon>Onygenales</taxon>
        <taxon>Onygenaceae</taxon>
        <taxon>Coccidioides</taxon>
    </lineage>
</organism>
<reference evidence="2" key="1">
    <citation type="journal article" date="2010" name="Genome Res.">
        <title>Population genomic sequencing of Coccidioides fungi reveals recent hybridization and transposon control.</title>
        <authorList>
            <person name="Neafsey D.E."/>
            <person name="Barker B.M."/>
            <person name="Sharpton T.J."/>
            <person name="Stajich J.E."/>
            <person name="Park D.J."/>
            <person name="Whiston E."/>
            <person name="Hung C.-Y."/>
            <person name="McMahan C."/>
            <person name="White J."/>
            <person name="Sykes S."/>
            <person name="Heiman D."/>
            <person name="Young S."/>
            <person name="Zeng Q."/>
            <person name="Abouelleil A."/>
            <person name="Aftuck L."/>
            <person name="Bessette D."/>
            <person name="Brown A."/>
            <person name="FitzGerald M."/>
            <person name="Lui A."/>
            <person name="Macdonald J.P."/>
            <person name="Priest M."/>
            <person name="Orbach M.J."/>
            <person name="Galgiani J.N."/>
            <person name="Kirkland T.N."/>
            <person name="Cole G.T."/>
            <person name="Birren B.W."/>
            <person name="Henn M.R."/>
            <person name="Taylor J.W."/>
            <person name="Rounsley S.D."/>
        </authorList>
    </citation>
    <scope>NUCLEOTIDE SEQUENCE [LARGE SCALE GENOMIC DNA]</scope>
    <source>
        <strain evidence="2">H538.4</strain>
    </source>
</reference>
<gene>
    <name evidence="1" type="ORF">CIHG_00656</name>
</gene>
<evidence type="ECO:0000313" key="2">
    <source>
        <dbReference type="Proteomes" id="UP000054563"/>
    </source>
</evidence>
<accession>A0A0J8U764</accession>
<dbReference type="VEuPathDB" id="FungiDB:CIHG_00656"/>
<name>A0A0J8U764_COCIT</name>
<dbReference type="AlphaFoldDB" id="A0A0J8U764"/>
<dbReference type="EMBL" id="DS016981">
    <property type="protein sequence ID" value="KMU82873.1"/>
    <property type="molecule type" value="Genomic_DNA"/>
</dbReference>
<sequence>MPAATVRCASVPYNMRSDGYVVNARDYVLCGDWCPVEEPNDEIGIVNAAGEQQVKKVHRKIVSEYLSIKRRFVCQELFPGYFSLGLHSVNVLQLTSFLGDCILYPGNPGAGLQRIDGLYADLHCGHPPVSTHFIPEGSVNCITRPNFVFNRESPQPLAQLRLALGARGKSLDVGYLRGEGQSPSSVVHGLEGGAIKENFGKFSTFFQPIPHPQGESKAGEFRKVEEVCDDDCRNPRELGSSTIRTAQWYGCQNNSRWSSCVPGE</sequence>
<dbReference type="Proteomes" id="UP000054563">
    <property type="component" value="Unassembled WGS sequence"/>
</dbReference>